<keyword evidence="4" id="KW-1185">Reference proteome</keyword>
<protein>
    <recommendedName>
        <fullName evidence="5">Retrotransposon hot spot (RHS) protein</fullName>
    </recommendedName>
</protein>
<accession>F9WKU4</accession>
<dbReference type="Proteomes" id="UP000009027">
    <property type="component" value="Unassembled WGS sequence"/>
</dbReference>
<evidence type="ECO:0000259" key="2">
    <source>
        <dbReference type="Pfam" id="PF20445"/>
    </source>
</evidence>
<reference evidence="3 4" key="1">
    <citation type="journal article" date="2012" name="Proc. Natl. Acad. Sci. U.S.A.">
        <title>Antigenic diversity is generated by distinct evolutionary mechanisms in African trypanosome species.</title>
        <authorList>
            <person name="Jackson A.P."/>
            <person name="Berry A."/>
            <person name="Aslett M."/>
            <person name="Allison H.C."/>
            <person name="Burton P."/>
            <person name="Vavrova-Anderson J."/>
            <person name="Brown R."/>
            <person name="Browne H."/>
            <person name="Corton N."/>
            <person name="Hauser H."/>
            <person name="Gamble J."/>
            <person name="Gilderthorp R."/>
            <person name="Marcello L."/>
            <person name="McQuillan J."/>
            <person name="Otto T.D."/>
            <person name="Quail M.A."/>
            <person name="Sanders M.J."/>
            <person name="van Tonder A."/>
            <person name="Ginger M.L."/>
            <person name="Field M.C."/>
            <person name="Barry J.D."/>
            <person name="Hertz-Fowler C."/>
            <person name="Berriman M."/>
        </authorList>
    </citation>
    <scope>NUCLEOTIDE SEQUENCE</scope>
    <source>
        <strain evidence="3 4">Y486</strain>
    </source>
</reference>
<dbReference type="InterPro" id="IPR006518">
    <property type="entry name" value="Trypano_RHS"/>
</dbReference>
<dbReference type="Pfam" id="PF20445">
    <property type="entry name" value="RHS_N"/>
    <property type="match status" value="1"/>
</dbReference>
<evidence type="ECO:0000313" key="4">
    <source>
        <dbReference type="Proteomes" id="UP000009027"/>
    </source>
</evidence>
<dbReference type="InterPro" id="IPR046836">
    <property type="entry name" value="RHS_C"/>
</dbReference>
<feature type="domain" description="Retrotransposon hot spot protein,C-terminal" evidence="1">
    <location>
        <begin position="246"/>
        <end position="356"/>
    </location>
</feature>
<evidence type="ECO:0000313" key="3">
    <source>
        <dbReference type="EMBL" id="CCD18121.1"/>
    </source>
</evidence>
<evidence type="ECO:0008006" key="5">
    <source>
        <dbReference type="Google" id="ProtNLM"/>
    </source>
</evidence>
<feature type="domain" description="Retrotransposon hot spot protein N-terminal" evidence="2">
    <location>
        <begin position="113"/>
        <end position="237"/>
    </location>
</feature>
<dbReference type="NCBIfam" id="TIGR01631">
    <property type="entry name" value="Trypano_RHS"/>
    <property type="match status" value="1"/>
</dbReference>
<sequence length="360" mass="39827">MILSLPECQTYTLVYRAVPLLRGHRITSVLQWGAADENADAKRAVRNELADDGLWNTTRSLLDAAFSAAKVAEAREKEMEKEKIREMGRERVEVEVVGSAGKSATVPVIPVAFESVVNARWSHVFSGEAGMPLGMHVVDGPTENVWSYDEVNYSPSPLEVGKQAPRNGKLEIIVLSCEDGWPYTRFKNETANVDNNAEVGRGRLLNEEGSEDVYIRREVVRVWYIVEKAMGAWYIERKFVKPRTCIVVGTPGIGKSSGCGSLLLHRLLHYDGGLLDVGSYFVRDSPYVIHNARPGAPGSVVRYDNIDATVNLIVDMATKKKGHKRGFVIVDIDQELKEPPRGPPTDISPTVFLTSPVVSH</sequence>
<name>F9WKU4_TRYVY</name>
<dbReference type="EMBL" id="CAEX01000419">
    <property type="protein sequence ID" value="CCD18121.1"/>
    <property type="molecule type" value="Genomic_DNA"/>
</dbReference>
<evidence type="ECO:0000259" key="1">
    <source>
        <dbReference type="Pfam" id="PF07999"/>
    </source>
</evidence>
<dbReference type="InterPro" id="IPR046835">
    <property type="entry name" value="RHS_N"/>
</dbReference>
<dbReference type="VEuPathDB" id="TriTrypDB:TvY486_0007560"/>
<dbReference type="AlphaFoldDB" id="F9WKU4"/>
<proteinExistence type="predicted"/>
<organism evidence="3 4">
    <name type="scientific">Trypanosoma vivax (strain Y486)</name>
    <dbReference type="NCBI Taxonomy" id="1055687"/>
    <lineage>
        <taxon>Eukaryota</taxon>
        <taxon>Discoba</taxon>
        <taxon>Euglenozoa</taxon>
        <taxon>Kinetoplastea</taxon>
        <taxon>Metakinetoplastina</taxon>
        <taxon>Trypanosomatida</taxon>
        <taxon>Trypanosomatidae</taxon>
        <taxon>Trypanosoma</taxon>
        <taxon>Duttonella</taxon>
    </lineage>
</organism>
<gene>
    <name evidence="3" type="ORF">TvY486_0007560</name>
</gene>
<dbReference type="Pfam" id="PF07999">
    <property type="entry name" value="RHSP"/>
    <property type="match status" value="1"/>
</dbReference>